<gene>
    <name evidence="2" type="ORF">HYG79_14085</name>
</gene>
<feature type="transmembrane region" description="Helical" evidence="1">
    <location>
        <begin position="126"/>
        <end position="148"/>
    </location>
</feature>
<keyword evidence="1" id="KW-0472">Membrane</keyword>
<dbReference type="RefSeq" id="WP_179242708.1">
    <property type="nucleotide sequence ID" value="NZ_CP058595.1"/>
</dbReference>
<feature type="transmembrane region" description="Helical" evidence="1">
    <location>
        <begin position="72"/>
        <end position="94"/>
    </location>
</feature>
<evidence type="ECO:0000313" key="2">
    <source>
        <dbReference type="EMBL" id="QLG46429.1"/>
    </source>
</evidence>
<dbReference type="KEGG" id="cagg:HYG79_14085"/>
<sequence length="214" mass="25519">MMDELELLKKDWQNKDEHLPKLTFDEIYKMIWKKSHSIVKWIFYISIIELVFWAAINIIFTDAESLEMMKALHLYKITIALNIINYAVILFFIYKFYVNYKKISFTDSSRKLMKTILNVKKTVTQYVWFNIGIFVTYLIILMYGILMYGAEGEQILEAAHKAGNETMFWLIFAGITIAIVAFLLVLVWVFYKLLYGLLLKQLRENYRKLKKMEV</sequence>
<name>A0A7H9ASK6_9FLAO</name>
<keyword evidence="1" id="KW-0812">Transmembrane</keyword>
<evidence type="ECO:0000313" key="3">
    <source>
        <dbReference type="Proteomes" id="UP000509302"/>
    </source>
</evidence>
<reference evidence="2 3" key="1">
    <citation type="journal article" date="2006" name="Int. J. Syst. Evol. Microbiol.">
        <title>Costertonia aggregata gen. nov., sp. nov., a mesophilic marine bacterium of the family Flavobacteriaceae, isolated from a mature biofilm.</title>
        <authorList>
            <person name="Kwon K.K."/>
            <person name="Lee Y.K."/>
            <person name="Lee H.K."/>
        </authorList>
    </citation>
    <scope>NUCLEOTIDE SEQUENCE [LARGE SCALE GENOMIC DNA]</scope>
    <source>
        <strain evidence="2 3">KCCM 42265</strain>
    </source>
</reference>
<feature type="transmembrane region" description="Helical" evidence="1">
    <location>
        <begin position="38"/>
        <end position="60"/>
    </location>
</feature>
<organism evidence="2 3">
    <name type="scientific">Costertonia aggregata</name>
    <dbReference type="NCBI Taxonomy" id="343403"/>
    <lineage>
        <taxon>Bacteria</taxon>
        <taxon>Pseudomonadati</taxon>
        <taxon>Bacteroidota</taxon>
        <taxon>Flavobacteriia</taxon>
        <taxon>Flavobacteriales</taxon>
        <taxon>Flavobacteriaceae</taxon>
        <taxon>Costertonia</taxon>
    </lineage>
</organism>
<feature type="transmembrane region" description="Helical" evidence="1">
    <location>
        <begin position="168"/>
        <end position="191"/>
    </location>
</feature>
<proteinExistence type="predicted"/>
<keyword evidence="3" id="KW-1185">Reference proteome</keyword>
<accession>A0A7H9ASK6</accession>
<evidence type="ECO:0000256" key="1">
    <source>
        <dbReference type="SAM" id="Phobius"/>
    </source>
</evidence>
<dbReference type="AlphaFoldDB" id="A0A7H9ASK6"/>
<dbReference type="Proteomes" id="UP000509302">
    <property type="component" value="Chromosome"/>
</dbReference>
<protein>
    <submittedName>
        <fullName evidence="2">Uncharacterized protein</fullName>
    </submittedName>
</protein>
<keyword evidence="1" id="KW-1133">Transmembrane helix</keyword>
<dbReference type="EMBL" id="CP058595">
    <property type="protein sequence ID" value="QLG46429.1"/>
    <property type="molecule type" value="Genomic_DNA"/>
</dbReference>